<reference evidence="1 2" key="1">
    <citation type="submission" date="2019-08" db="EMBL/GenBank/DDBJ databases">
        <title>Whole genome of Aphis craccivora.</title>
        <authorList>
            <person name="Voronova N.V."/>
            <person name="Shulinski R.S."/>
            <person name="Bandarenka Y.V."/>
            <person name="Zhorov D.G."/>
            <person name="Warner D."/>
        </authorList>
    </citation>
    <scope>NUCLEOTIDE SEQUENCE [LARGE SCALE GENOMIC DNA]</scope>
    <source>
        <strain evidence="1">180601</strain>
        <tissue evidence="1">Whole Body</tissue>
    </source>
</reference>
<dbReference type="OrthoDB" id="6594135at2759"/>
<comment type="caution">
    <text evidence="1">The sequence shown here is derived from an EMBL/GenBank/DDBJ whole genome shotgun (WGS) entry which is preliminary data.</text>
</comment>
<protein>
    <submittedName>
        <fullName evidence="1">Uncharacterized protein</fullName>
    </submittedName>
</protein>
<sequence>MSASEMLCFTKYLGLIIGDIVPEHSELWLLYIILKKILDLLLCKWVKKEDILLLKTLITEHHELYLRLSHSNLKPKHHHMIYYPLIISQSGPLSQFWCMKFEAKHKELKETAHSITSRKNITLTLALKQQLLLSYRILITTKNVYSSNIDLGPIITLPEETITLYNNNYIHVYSV</sequence>
<dbReference type="EMBL" id="VUJU01012564">
    <property type="protein sequence ID" value="KAF0707387.1"/>
    <property type="molecule type" value="Genomic_DNA"/>
</dbReference>
<evidence type="ECO:0000313" key="2">
    <source>
        <dbReference type="Proteomes" id="UP000478052"/>
    </source>
</evidence>
<dbReference type="Proteomes" id="UP000478052">
    <property type="component" value="Unassembled WGS sequence"/>
</dbReference>
<proteinExistence type="predicted"/>
<accession>A0A6G0VSZ7</accession>
<name>A0A6G0VSZ7_APHCR</name>
<organism evidence="1 2">
    <name type="scientific">Aphis craccivora</name>
    <name type="common">Cowpea aphid</name>
    <dbReference type="NCBI Taxonomy" id="307492"/>
    <lineage>
        <taxon>Eukaryota</taxon>
        <taxon>Metazoa</taxon>
        <taxon>Ecdysozoa</taxon>
        <taxon>Arthropoda</taxon>
        <taxon>Hexapoda</taxon>
        <taxon>Insecta</taxon>
        <taxon>Pterygota</taxon>
        <taxon>Neoptera</taxon>
        <taxon>Paraneoptera</taxon>
        <taxon>Hemiptera</taxon>
        <taxon>Sternorrhyncha</taxon>
        <taxon>Aphidomorpha</taxon>
        <taxon>Aphidoidea</taxon>
        <taxon>Aphididae</taxon>
        <taxon>Aphidini</taxon>
        <taxon>Aphis</taxon>
        <taxon>Aphis</taxon>
    </lineage>
</organism>
<dbReference type="AlphaFoldDB" id="A0A6G0VSZ7"/>
<gene>
    <name evidence="1" type="ORF">FWK35_00029973</name>
</gene>
<keyword evidence="2" id="KW-1185">Reference proteome</keyword>
<evidence type="ECO:0000313" key="1">
    <source>
        <dbReference type="EMBL" id="KAF0707387.1"/>
    </source>
</evidence>